<dbReference type="GO" id="GO:0016787">
    <property type="term" value="F:hydrolase activity"/>
    <property type="evidence" value="ECO:0007669"/>
    <property type="project" value="UniProtKB-KW"/>
</dbReference>
<dbReference type="EMBL" id="JAOTOJ010000003">
    <property type="protein sequence ID" value="KAK9403183.1"/>
    <property type="molecule type" value="Genomic_DNA"/>
</dbReference>
<sequence>MASSALGQTPEDIWTHQDPSKMVAATEYASDTTLQSANFASRPLASNVTARRMLWLKHWQADTKAKWHLTTAPYQGNHLFGKSLNPYLVENKDKRKVMAHLTKQSNKRAIPYPRGYNHGQLGITDRSIRPVPRVPVQPPGSFHHLPHISGSNQTGAYIGGHLLEIQAIELFLRFCYRGQYFQYRALLFGLSLAPRVFTKILAVLAAHLRMVPVRVQCYLDILIQASCFRAAQSDLDLTSQVLQQHGFSVKFWKSQTVPSSRLLHLGAIIDTTNGMVYLSQERLDSIRDLARRVYKDRNVPLVSRSQLLGKMVSYTAIVLWARLHLRELQWRLPRGHLSRSPTASPLRHASLFGWGAHLETQFAQGHWSRTDLRHNINWLELRAIHLALHHFHHRIRGRHVLALTDVASKAHVNRQGGTRSRSLMSEARLLGSWAESNLASIRAEHISGEKNRQADFLSRSTIDPLEWGLYPDLFSEISQRFSQPALNLFPSSSNAQLSRYFSHYYFPGAEGTDALWTPWPEGLLYASPHPLIPVTIRKLLQEQVEMILMAPYWSQRPWFADLMNLSRSTPWKIPRIAGLAPATIRRQVTPLSTLLTCANSVPLAHHPRIRAFKGACNTGPPVVHKYPSWELPLVLRALTKPPFEPITTTLLQALSHKIAFLVIIMSARRISELAALSTRKDLCIFHWDRVVLRLDPTFVPKANSLFHRAQEVILPNFCPNPSHDLERQWHTLDVRRTLQCYIKRKAPFCQSEALFISFLPASLGQVSASTVGRWIRACIAEVYQSSSLPAPSHITAHSTHSAAISAAWATEVSIEICRAVTWSSPSPFVRHYRIDCFTSTDASFGWRVL</sequence>
<dbReference type="CDD" id="cd09275">
    <property type="entry name" value="RNase_HI_RT_DIRS1"/>
    <property type="match status" value="1"/>
</dbReference>
<accession>A0AAW1BMM2</accession>
<gene>
    <name evidence="1" type="ORF">NXF25_008010</name>
</gene>
<dbReference type="InterPro" id="IPR043502">
    <property type="entry name" value="DNA/RNA_pol_sf"/>
</dbReference>
<dbReference type="InterPro" id="IPR052055">
    <property type="entry name" value="Hepadnavirus_pol/RT"/>
</dbReference>
<keyword evidence="2" id="KW-1185">Reference proteome</keyword>
<keyword evidence="1" id="KW-0378">Hydrolase</keyword>
<dbReference type="Proteomes" id="UP001474421">
    <property type="component" value="Unassembled WGS sequence"/>
</dbReference>
<proteinExistence type="predicted"/>
<comment type="caution">
    <text evidence="1">The sequence shown here is derived from an EMBL/GenBank/DDBJ whole genome shotgun (WGS) entry which is preliminary data.</text>
</comment>
<dbReference type="PANTHER" id="PTHR33050">
    <property type="entry name" value="REVERSE TRANSCRIPTASE DOMAIN-CONTAINING PROTEIN"/>
    <property type="match status" value="1"/>
</dbReference>
<organism evidence="1 2">
    <name type="scientific">Crotalus adamanteus</name>
    <name type="common">Eastern diamondback rattlesnake</name>
    <dbReference type="NCBI Taxonomy" id="8729"/>
    <lineage>
        <taxon>Eukaryota</taxon>
        <taxon>Metazoa</taxon>
        <taxon>Chordata</taxon>
        <taxon>Craniata</taxon>
        <taxon>Vertebrata</taxon>
        <taxon>Euteleostomi</taxon>
        <taxon>Lepidosauria</taxon>
        <taxon>Squamata</taxon>
        <taxon>Bifurcata</taxon>
        <taxon>Unidentata</taxon>
        <taxon>Episquamata</taxon>
        <taxon>Toxicofera</taxon>
        <taxon>Serpentes</taxon>
        <taxon>Colubroidea</taxon>
        <taxon>Viperidae</taxon>
        <taxon>Crotalinae</taxon>
        <taxon>Crotalus</taxon>
    </lineage>
</organism>
<dbReference type="PANTHER" id="PTHR33050:SF7">
    <property type="entry name" value="RIBONUCLEASE H"/>
    <property type="match status" value="1"/>
</dbReference>
<dbReference type="Gene3D" id="3.30.70.270">
    <property type="match status" value="1"/>
</dbReference>
<dbReference type="AlphaFoldDB" id="A0AAW1BMM2"/>
<dbReference type="Gene3D" id="1.10.287.3160">
    <property type="match status" value="1"/>
</dbReference>
<reference evidence="1 2" key="1">
    <citation type="journal article" date="2024" name="Proc. Natl. Acad. Sci. U.S.A.">
        <title>The genetic regulatory architecture and epigenomic basis for age-related changes in rattlesnake venom.</title>
        <authorList>
            <person name="Hogan M.P."/>
            <person name="Holding M.L."/>
            <person name="Nystrom G.S."/>
            <person name="Colston T.J."/>
            <person name="Bartlett D.A."/>
            <person name="Mason A.J."/>
            <person name="Ellsworth S.A."/>
            <person name="Rautsaw R.M."/>
            <person name="Lawrence K.C."/>
            <person name="Strickland J.L."/>
            <person name="He B."/>
            <person name="Fraser P."/>
            <person name="Margres M.J."/>
            <person name="Gilbert D.M."/>
            <person name="Gibbs H.L."/>
            <person name="Parkinson C.L."/>
            <person name="Rokyta D.R."/>
        </authorList>
    </citation>
    <scope>NUCLEOTIDE SEQUENCE [LARGE SCALE GENOMIC DNA]</scope>
    <source>
        <strain evidence="1">DRR0105</strain>
    </source>
</reference>
<name>A0AAW1BMM2_CROAD</name>
<dbReference type="SUPFAM" id="SSF56672">
    <property type="entry name" value="DNA/RNA polymerases"/>
    <property type="match status" value="1"/>
</dbReference>
<dbReference type="InterPro" id="IPR043128">
    <property type="entry name" value="Rev_trsase/Diguanyl_cyclase"/>
</dbReference>
<evidence type="ECO:0000313" key="1">
    <source>
        <dbReference type="EMBL" id="KAK9403183.1"/>
    </source>
</evidence>
<protein>
    <submittedName>
        <fullName evidence="1">Ubiquitin carboxyl-terminal hydrolase 7-like</fullName>
    </submittedName>
</protein>
<evidence type="ECO:0000313" key="2">
    <source>
        <dbReference type="Proteomes" id="UP001474421"/>
    </source>
</evidence>